<dbReference type="Pfam" id="PF13941">
    <property type="entry name" value="MutL"/>
    <property type="match status" value="1"/>
</dbReference>
<name>A0A9X1T349_9ACTN</name>
<dbReference type="SUPFAM" id="SSF53067">
    <property type="entry name" value="Actin-like ATPase domain"/>
    <property type="match status" value="1"/>
</dbReference>
<proteinExistence type="predicted"/>
<dbReference type="InterPro" id="IPR006230">
    <property type="entry name" value="MutL"/>
</dbReference>
<dbReference type="Gene3D" id="3.30.420.40">
    <property type="match status" value="1"/>
</dbReference>
<dbReference type="EMBL" id="JAJOMB010000021">
    <property type="protein sequence ID" value="MCD5315298.1"/>
    <property type="molecule type" value="Genomic_DNA"/>
</dbReference>
<dbReference type="InterPro" id="IPR043129">
    <property type="entry name" value="ATPase_NBD"/>
</dbReference>
<protein>
    <submittedName>
        <fullName evidence="1">Glutamate mutase L</fullName>
    </submittedName>
</protein>
<organism evidence="1 2">
    <name type="scientific">Kineosporia babensis</name>
    <dbReference type="NCBI Taxonomy" id="499548"/>
    <lineage>
        <taxon>Bacteria</taxon>
        <taxon>Bacillati</taxon>
        <taxon>Actinomycetota</taxon>
        <taxon>Actinomycetes</taxon>
        <taxon>Kineosporiales</taxon>
        <taxon>Kineosporiaceae</taxon>
        <taxon>Kineosporia</taxon>
    </lineage>
</organism>
<keyword evidence="2" id="KW-1185">Reference proteome</keyword>
<dbReference type="AlphaFoldDB" id="A0A9X1T349"/>
<comment type="caution">
    <text evidence="1">The sequence shown here is derived from an EMBL/GenBank/DDBJ whole genome shotgun (WGS) entry which is preliminary data.</text>
</comment>
<dbReference type="RefSeq" id="WP_231448102.1">
    <property type="nucleotide sequence ID" value="NZ_JAJOMB010000021.1"/>
</dbReference>
<evidence type="ECO:0000313" key="2">
    <source>
        <dbReference type="Proteomes" id="UP001138997"/>
    </source>
</evidence>
<accession>A0A9X1T349</accession>
<dbReference type="Proteomes" id="UP001138997">
    <property type="component" value="Unassembled WGS sequence"/>
</dbReference>
<sequence length="442" mass="45674">MPELVLCVDVGSTFTKNLLVDPAEGQVLGATQHPTTRPDVMTAIAATQAELAESINTAAKNAEIRACSSAGGGLRLAVVGHERLVTAEAGQRVALSAGGRVVHLSSGALTAEGVELLRESRPDLIVLTGGTDGGNADVVVGNARRIGIARLPVPVVLACNADAAEAAAHELRRRGRKVTVTGNVLPQIGKLDPVPAREAIRQAFLEHVIGGKGLSQKGSQINGRSFRQLVLAPTPDAVLSGVEVLAGGRGLLMVDVGGATTDVYSVLPASDQEDEEPRKRAAGDWLSARTVEGDLGVRSGATGVVEAALAEGLIEAEAEGQLREYASSPVPGVRHLDQRLAELAVLIAVRRHGRPTYPGAAPRPLREVGVLVGSGGVLRHADQVGRDAVLNQLRTDHSGGWAVPEAATISVDVGYTLFAAGLLRDRISPEAAHRLAASGLSA</sequence>
<reference evidence="1" key="1">
    <citation type="submission" date="2021-11" db="EMBL/GenBank/DDBJ databases">
        <title>Streptomyces corallinus and Kineosporia corallina sp. nov., two new coral-derived marine actinobacteria.</title>
        <authorList>
            <person name="Buangrab K."/>
            <person name="Sutthacheep M."/>
            <person name="Yeemin T."/>
            <person name="Harunari E."/>
            <person name="Igarashi Y."/>
            <person name="Sripreechasak P."/>
            <person name="Kanchanasin P."/>
            <person name="Tanasupawat S."/>
            <person name="Phongsopitanun W."/>
        </authorList>
    </citation>
    <scope>NUCLEOTIDE SEQUENCE</scope>
    <source>
        <strain evidence="1">JCM 31032</strain>
    </source>
</reference>
<gene>
    <name evidence="1" type="ORF">LR394_30790</name>
</gene>
<evidence type="ECO:0000313" key="1">
    <source>
        <dbReference type="EMBL" id="MCD5315298.1"/>
    </source>
</evidence>